<comment type="caution">
    <text evidence="2">The sequence shown here is derived from an EMBL/GenBank/DDBJ whole genome shotgun (WGS) entry which is preliminary data.</text>
</comment>
<evidence type="ECO:0000256" key="1">
    <source>
        <dbReference type="SAM" id="Phobius"/>
    </source>
</evidence>
<proteinExistence type="predicted"/>
<feature type="transmembrane region" description="Helical" evidence="1">
    <location>
        <begin position="147"/>
        <end position="169"/>
    </location>
</feature>
<evidence type="ECO:0000313" key="2">
    <source>
        <dbReference type="EMBL" id="KAL3801284.1"/>
    </source>
</evidence>
<reference evidence="2 3" key="1">
    <citation type="submission" date="2024-10" db="EMBL/GenBank/DDBJ databases">
        <title>Updated reference genomes for cyclostephanoid diatoms.</title>
        <authorList>
            <person name="Roberts W.R."/>
            <person name="Alverson A.J."/>
        </authorList>
    </citation>
    <scope>NUCLEOTIDE SEQUENCE [LARGE SCALE GENOMIC DNA]</scope>
    <source>
        <strain evidence="2 3">AJA276-08</strain>
    </source>
</reference>
<organism evidence="2 3">
    <name type="scientific">Stephanodiscus triporus</name>
    <dbReference type="NCBI Taxonomy" id="2934178"/>
    <lineage>
        <taxon>Eukaryota</taxon>
        <taxon>Sar</taxon>
        <taxon>Stramenopiles</taxon>
        <taxon>Ochrophyta</taxon>
        <taxon>Bacillariophyta</taxon>
        <taxon>Coscinodiscophyceae</taxon>
        <taxon>Thalassiosirophycidae</taxon>
        <taxon>Stephanodiscales</taxon>
        <taxon>Stephanodiscaceae</taxon>
        <taxon>Stephanodiscus</taxon>
    </lineage>
</organism>
<evidence type="ECO:0000313" key="3">
    <source>
        <dbReference type="Proteomes" id="UP001530315"/>
    </source>
</evidence>
<dbReference type="Proteomes" id="UP001530315">
    <property type="component" value="Unassembled WGS sequence"/>
</dbReference>
<dbReference type="EMBL" id="JALLAZ020000197">
    <property type="protein sequence ID" value="KAL3801284.1"/>
    <property type="molecule type" value="Genomic_DNA"/>
</dbReference>
<keyword evidence="3" id="KW-1185">Reference proteome</keyword>
<accession>A0ABD3QMQ9</accession>
<keyword evidence="1" id="KW-1133">Transmembrane helix</keyword>
<keyword evidence="1" id="KW-0812">Transmembrane</keyword>
<sequence>MTVLVLSVSQYEWLNKREQSIKLVISNHTSYPYDAFERRISTYFNNAYFDSLCSEDPSTKALLSFVDLRCNERMSQKYCALPEKKKMQCDTSCPATKGNSNFTAFDLMICCPSEELCKSGIDASCPYHKCRVGILQELNRWAAPTIVAARFVIALMAFILILSCLLICYNPRDEIEVELLKTGVMSVEDVVAIRRLKESNNVVMKRGSKIDAESLETLKEAQKAKNFGSFRRMRRNRVSPTNSVEGTYT</sequence>
<gene>
    <name evidence="2" type="ORF">ACHAW5_008319</name>
</gene>
<protein>
    <submittedName>
        <fullName evidence="2">Uncharacterized protein</fullName>
    </submittedName>
</protein>
<keyword evidence="1" id="KW-0472">Membrane</keyword>
<dbReference type="AlphaFoldDB" id="A0ABD3QMQ9"/>
<name>A0ABD3QMQ9_9STRA</name>